<organism evidence="2">
    <name type="scientific">Sesamum angustifolium</name>
    <dbReference type="NCBI Taxonomy" id="2727405"/>
    <lineage>
        <taxon>Eukaryota</taxon>
        <taxon>Viridiplantae</taxon>
        <taxon>Streptophyta</taxon>
        <taxon>Embryophyta</taxon>
        <taxon>Tracheophyta</taxon>
        <taxon>Spermatophyta</taxon>
        <taxon>Magnoliopsida</taxon>
        <taxon>eudicotyledons</taxon>
        <taxon>Gunneridae</taxon>
        <taxon>Pentapetalae</taxon>
        <taxon>asterids</taxon>
        <taxon>lamiids</taxon>
        <taxon>Lamiales</taxon>
        <taxon>Pedaliaceae</taxon>
        <taxon>Sesamum</taxon>
    </lineage>
</organism>
<dbReference type="EMBL" id="JACGWK010000006">
    <property type="protein sequence ID" value="KAL0348054.1"/>
    <property type="molecule type" value="Genomic_DNA"/>
</dbReference>
<reference evidence="2" key="1">
    <citation type="submission" date="2020-06" db="EMBL/GenBank/DDBJ databases">
        <authorList>
            <person name="Li T."/>
            <person name="Hu X."/>
            <person name="Zhang T."/>
            <person name="Song X."/>
            <person name="Zhang H."/>
            <person name="Dai N."/>
            <person name="Sheng W."/>
            <person name="Hou X."/>
            <person name="Wei L."/>
        </authorList>
    </citation>
    <scope>NUCLEOTIDE SEQUENCE</scope>
    <source>
        <strain evidence="2">G01</strain>
        <tissue evidence="2">Leaf</tissue>
    </source>
</reference>
<name>A0AAW2NZE9_9LAMI</name>
<feature type="domain" description="Reverse transcriptase Ty1/copia-type" evidence="1">
    <location>
        <begin position="9"/>
        <end position="88"/>
    </location>
</feature>
<dbReference type="InterPro" id="IPR013103">
    <property type="entry name" value="RVT_2"/>
</dbReference>
<sequence>MRSDSCFLALIVYVDDVLLTGSSIDDLVAVKTYLDDLFTIKYLGHAKYFLGLELARSSHGTYVTQQKYLQDIVHDCNLQDAKAAATPLSPGLKLDTDSGALLESLDRYRRLIGRLLYLGSLAQIFHLLCNSSVSTFNTLVSLTGTLLFT</sequence>
<accession>A0AAW2NZE9</accession>
<evidence type="ECO:0000313" key="2">
    <source>
        <dbReference type="EMBL" id="KAL0348054.1"/>
    </source>
</evidence>
<reference evidence="2" key="2">
    <citation type="journal article" date="2024" name="Plant">
        <title>Genomic evolution and insights into agronomic trait innovations of Sesamum species.</title>
        <authorList>
            <person name="Miao H."/>
            <person name="Wang L."/>
            <person name="Qu L."/>
            <person name="Liu H."/>
            <person name="Sun Y."/>
            <person name="Le M."/>
            <person name="Wang Q."/>
            <person name="Wei S."/>
            <person name="Zheng Y."/>
            <person name="Lin W."/>
            <person name="Duan Y."/>
            <person name="Cao H."/>
            <person name="Xiong S."/>
            <person name="Wang X."/>
            <person name="Wei L."/>
            <person name="Li C."/>
            <person name="Ma Q."/>
            <person name="Ju M."/>
            <person name="Zhao R."/>
            <person name="Li G."/>
            <person name="Mu C."/>
            <person name="Tian Q."/>
            <person name="Mei H."/>
            <person name="Zhang T."/>
            <person name="Gao T."/>
            <person name="Zhang H."/>
        </authorList>
    </citation>
    <scope>NUCLEOTIDE SEQUENCE</scope>
    <source>
        <strain evidence="2">G01</strain>
    </source>
</reference>
<evidence type="ECO:0000259" key="1">
    <source>
        <dbReference type="Pfam" id="PF07727"/>
    </source>
</evidence>
<dbReference type="Pfam" id="PF07727">
    <property type="entry name" value="RVT_2"/>
    <property type="match status" value="1"/>
</dbReference>
<proteinExistence type="predicted"/>
<comment type="caution">
    <text evidence="2">The sequence shown here is derived from an EMBL/GenBank/DDBJ whole genome shotgun (WGS) entry which is preliminary data.</text>
</comment>
<gene>
    <name evidence="2" type="ORF">Sangu_1033200</name>
</gene>
<protein>
    <submittedName>
        <fullName evidence="2">Retrovirus-related Pol polyprotein from transposon RE2</fullName>
    </submittedName>
</protein>
<dbReference type="AlphaFoldDB" id="A0AAW2NZE9"/>